<organism evidence="1 2">
    <name type="scientific">Magallana gigas</name>
    <name type="common">Pacific oyster</name>
    <name type="synonym">Crassostrea gigas</name>
    <dbReference type="NCBI Taxonomy" id="29159"/>
    <lineage>
        <taxon>Eukaryota</taxon>
        <taxon>Metazoa</taxon>
        <taxon>Spiralia</taxon>
        <taxon>Lophotrochozoa</taxon>
        <taxon>Mollusca</taxon>
        <taxon>Bivalvia</taxon>
        <taxon>Autobranchia</taxon>
        <taxon>Pteriomorphia</taxon>
        <taxon>Ostreida</taxon>
        <taxon>Ostreoidea</taxon>
        <taxon>Ostreidae</taxon>
        <taxon>Magallana</taxon>
    </lineage>
</organism>
<dbReference type="PANTHER" id="PTHR14918">
    <property type="entry name" value="KICSTOR COMPLEX PROTEIN SZT2"/>
    <property type="match status" value="1"/>
</dbReference>
<evidence type="ECO:0000313" key="1">
    <source>
        <dbReference type="EnsemblMetazoa" id="G1454.2:cds"/>
    </source>
</evidence>
<proteinExistence type="predicted"/>
<evidence type="ECO:0000313" key="2">
    <source>
        <dbReference type="Proteomes" id="UP000005408"/>
    </source>
</evidence>
<name>A0A8W8ILR9_MAGGI</name>
<accession>A0A8W8ILR9</accession>
<sequence>VCRQKIDDMIERSEVKCRKDSLWQRMLIGGKSEEKDNLQKLEFEEFLELLGMSVQMSLDSIDAKLIPFLNMNFLWYSGLFKKLQAKYPDTHRCFTSSDGLVQYIVILNPNYLDMFSMLMTNAKDNRTFLGAVYRDSLYDQVDTEECPNLAVRSVNLHLEEFVNVCSFHLWSSML</sequence>
<protein>
    <submittedName>
        <fullName evidence="1">Uncharacterized protein</fullName>
    </submittedName>
</protein>
<keyword evidence="2" id="KW-1185">Reference proteome</keyword>
<dbReference type="AlphaFoldDB" id="A0A8W8ILR9"/>
<dbReference type="InterPro" id="IPR033228">
    <property type="entry name" value="SZT2"/>
</dbReference>
<dbReference type="GO" id="GO:0005777">
    <property type="term" value="C:peroxisome"/>
    <property type="evidence" value="ECO:0007669"/>
    <property type="project" value="InterPro"/>
</dbReference>
<reference evidence="1" key="1">
    <citation type="submission" date="2022-08" db="UniProtKB">
        <authorList>
            <consortium name="EnsemblMetazoa"/>
        </authorList>
    </citation>
    <scope>IDENTIFICATION</scope>
    <source>
        <strain evidence="1">05x7-T-G4-1.051#20</strain>
    </source>
</reference>
<dbReference type="EnsemblMetazoa" id="G1454.2">
    <property type="protein sequence ID" value="G1454.2:cds"/>
    <property type="gene ID" value="G1454"/>
</dbReference>
<dbReference type="Proteomes" id="UP000005408">
    <property type="component" value="Unassembled WGS sequence"/>
</dbReference>
<dbReference type="PANTHER" id="PTHR14918:SF3">
    <property type="entry name" value="KICSTOR COMPLEX PROTEIN SZT2"/>
    <property type="match status" value="1"/>
</dbReference>